<reference evidence="3 4" key="1">
    <citation type="submission" date="2015-08" db="EMBL/GenBank/DDBJ databases">
        <title>Next Generation Sequencing and Analysis of the Genome of Puccinia sorghi L Schw, the Causal Agent of Maize Common Rust.</title>
        <authorList>
            <person name="Rochi L."/>
            <person name="Burguener G."/>
            <person name="Darino M."/>
            <person name="Turjanski A."/>
            <person name="Kreff E."/>
            <person name="Dieguez M.J."/>
            <person name="Sacco F."/>
        </authorList>
    </citation>
    <scope>NUCLEOTIDE SEQUENCE [LARGE SCALE GENOMIC DNA]</scope>
    <source>
        <strain evidence="3 4">RO10H11247</strain>
    </source>
</reference>
<comment type="caution">
    <text evidence="3">The sequence shown here is derived from an EMBL/GenBank/DDBJ whole genome shotgun (WGS) entry which is preliminary data.</text>
</comment>
<sequence length="767" mass="86802">MLFCSGIGPHFFHTKLNNLHIIYVLYTRNRNTHGNVFIQRICTCPMGKHPEGSHHLLMWREAHTRPKVKAMRTHCLAGIPLVKNLMTSGIIQRNNDPRIWNWRQNISSEWPQWNILVRGVEPPLGASSRAASPSWKAIQSSSSSMKMRRSTGFMAALVVIRTGRMAGWSRHGPLLPTPGPGYRQSAVLGNICVNCGRGLQRVFTAPPARQKYLTAGPSLEPPGVISVGAAPKPEMTRGSAHTSLSSSLRKSNRACDQSFFLFCPFPYHTVSDPFISHICFFLPPARWRDDGLDVAPVRKRSGCETTAFCGTARLMNPVRSKHFQSIYIWLIADMTLFLNTSRGVGHKMCRLDCGPSCLHGPIWLPNLAPTPACNLPSHSHLRLKNSPHATSKSTGQSRKRTRIRKRMPWNSSRHVLNFSFPPYTYTRIISKITTHHPTPPHSSFTSSIFVDDAYTLSYQVFLLVAQPSLKPYSSRPQHYPQFKQRKQDYYPDGRLEYNFVVATYQRSDGRVKREGNPVTDTCTMARCKDVDPNFLHGLSKRPFSLQKPHLSSKHLPTPLIMHVAMASHPICFWSKTFREMKCDFNNGNRLSTRGGSSRERILSESQDWGINEELLLQGGQVHTKSCILALTQRLHVGLCWIEVCCTIYEPRGRLYAQFSSSVVPCAYRHQLPLTHPNYHLIYLIFILPFNQASLPLIAKYLFLLVLLVFCRVLFYQSFIVLESLITIITNGASPHISNTQPTLLFYRGDSSITLLNIAIRVLRNASH</sequence>
<name>A0A0L6UNR9_9BASI</name>
<dbReference type="EMBL" id="LAVV01010164">
    <property type="protein sequence ID" value="KNZ49470.1"/>
    <property type="molecule type" value="Genomic_DNA"/>
</dbReference>
<evidence type="ECO:0000256" key="1">
    <source>
        <dbReference type="SAM" id="MobiDB-lite"/>
    </source>
</evidence>
<dbReference type="AlphaFoldDB" id="A0A0L6UNR9"/>
<proteinExistence type="predicted"/>
<feature type="region of interest" description="Disordered" evidence="1">
    <location>
        <begin position="383"/>
        <end position="402"/>
    </location>
</feature>
<dbReference type="Proteomes" id="UP000037035">
    <property type="component" value="Unassembled WGS sequence"/>
</dbReference>
<evidence type="ECO:0000313" key="3">
    <source>
        <dbReference type="EMBL" id="KNZ49470.1"/>
    </source>
</evidence>
<feature type="compositionally biased region" description="Polar residues" evidence="1">
    <location>
        <begin position="387"/>
        <end position="396"/>
    </location>
</feature>
<keyword evidence="4" id="KW-1185">Reference proteome</keyword>
<feature type="transmembrane region" description="Helical" evidence="2">
    <location>
        <begin position="696"/>
        <end position="714"/>
    </location>
</feature>
<dbReference type="VEuPathDB" id="FungiDB:VP01_499g2"/>
<protein>
    <submittedName>
        <fullName evidence="3">Uncharacterized protein</fullName>
    </submittedName>
</protein>
<organism evidence="3 4">
    <name type="scientific">Puccinia sorghi</name>
    <dbReference type="NCBI Taxonomy" id="27349"/>
    <lineage>
        <taxon>Eukaryota</taxon>
        <taxon>Fungi</taxon>
        <taxon>Dikarya</taxon>
        <taxon>Basidiomycota</taxon>
        <taxon>Pucciniomycotina</taxon>
        <taxon>Pucciniomycetes</taxon>
        <taxon>Pucciniales</taxon>
        <taxon>Pucciniaceae</taxon>
        <taxon>Puccinia</taxon>
    </lineage>
</organism>
<accession>A0A0L6UNR9</accession>
<keyword evidence="2" id="KW-0812">Transmembrane</keyword>
<keyword evidence="2" id="KW-0472">Membrane</keyword>
<gene>
    <name evidence="3" type="ORF">VP01_499g2</name>
</gene>
<evidence type="ECO:0000313" key="4">
    <source>
        <dbReference type="Proteomes" id="UP000037035"/>
    </source>
</evidence>
<evidence type="ECO:0000256" key="2">
    <source>
        <dbReference type="SAM" id="Phobius"/>
    </source>
</evidence>
<keyword evidence="2" id="KW-1133">Transmembrane helix</keyword>